<dbReference type="PROSITE" id="PS01306">
    <property type="entry name" value="UPF0054"/>
    <property type="match status" value="1"/>
</dbReference>
<dbReference type="RefSeq" id="WP_105334498.1">
    <property type="nucleotide sequence ID" value="NZ_PUHZ01000006.1"/>
</dbReference>
<accession>A0A2S8GRJ4</accession>
<comment type="cofactor">
    <cofactor evidence="7">
        <name>Zn(2+)</name>
        <dbReference type="ChEBI" id="CHEBI:29105"/>
    </cofactor>
    <text evidence="7">Binds 1 zinc ion.</text>
</comment>
<keyword evidence="7" id="KW-0698">rRNA processing</keyword>
<dbReference type="EMBL" id="PUHZ01000006">
    <property type="protein sequence ID" value="PQO47048.1"/>
    <property type="molecule type" value="Genomic_DNA"/>
</dbReference>
<gene>
    <name evidence="7 8" type="primary">ybeY</name>
    <name evidence="8" type="ORF">C5Y93_06025</name>
</gene>
<proteinExistence type="inferred from homology"/>
<keyword evidence="4 7" id="KW-0255">Endonuclease</keyword>
<keyword evidence="6 7" id="KW-0862">Zinc</keyword>
<dbReference type="GO" id="GO:0008270">
    <property type="term" value="F:zinc ion binding"/>
    <property type="evidence" value="ECO:0007669"/>
    <property type="project" value="UniProtKB-UniRule"/>
</dbReference>
<dbReference type="AlphaFoldDB" id="A0A2S8GRJ4"/>
<name>A0A2S8GRJ4_9BACT</name>
<dbReference type="HAMAP" id="MF_00009">
    <property type="entry name" value="Endoribonucl_YbeY"/>
    <property type="match status" value="1"/>
</dbReference>
<comment type="subcellular location">
    <subcellularLocation>
        <location evidence="7">Cytoplasm</location>
    </subcellularLocation>
</comment>
<evidence type="ECO:0000313" key="8">
    <source>
        <dbReference type="EMBL" id="PQO47048.1"/>
    </source>
</evidence>
<dbReference type="InterPro" id="IPR023091">
    <property type="entry name" value="MetalPrtase_cat_dom_sf_prd"/>
</dbReference>
<dbReference type="Pfam" id="PF02130">
    <property type="entry name" value="YbeY"/>
    <property type="match status" value="1"/>
</dbReference>
<comment type="function">
    <text evidence="7">Single strand-specific metallo-endoribonuclease involved in late-stage 70S ribosome quality control and in maturation of the 3' terminus of the 16S rRNA.</text>
</comment>
<dbReference type="PANTHER" id="PTHR46986:SF1">
    <property type="entry name" value="ENDORIBONUCLEASE YBEY, CHLOROPLASTIC"/>
    <property type="match status" value="1"/>
</dbReference>
<dbReference type="Proteomes" id="UP000237819">
    <property type="component" value="Unassembled WGS sequence"/>
</dbReference>
<keyword evidence="3 7" id="KW-0479">Metal-binding</keyword>
<protein>
    <recommendedName>
        <fullName evidence="7">Endoribonuclease YbeY</fullName>
        <ecNumber evidence="7">3.1.-.-</ecNumber>
    </recommendedName>
</protein>
<evidence type="ECO:0000313" key="9">
    <source>
        <dbReference type="Proteomes" id="UP000237819"/>
    </source>
</evidence>
<keyword evidence="7" id="KW-0963">Cytoplasm</keyword>
<organism evidence="8 9">
    <name type="scientific">Blastopirellula marina</name>
    <dbReference type="NCBI Taxonomy" id="124"/>
    <lineage>
        <taxon>Bacteria</taxon>
        <taxon>Pseudomonadati</taxon>
        <taxon>Planctomycetota</taxon>
        <taxon>Planctomycetia</taxon>
        <taxon>Pirellulales</taxon>
        <taxon>Pirellulaceae</taxon>
        <taxon>Blastopirellula</taxon>
    </lineage>
</organism>
<evidence type="ECO:0000256" key="7">
    <source>
        <dbReference type="HAMAP-Rule" id="MF_00009"/>
    </source>
</evidence>
<feature type="binding site" evidence="7">
    <location>
        <position position="121"/>
    </location>
    <ligand>
        <name>Zn(2+)</name>
        <dbReference type="ChEBI" id="CHEBI:29105"/>
        <note>catalytic</note>
    </ligand>
</feature>
<feature type="binding site" evidence="7">
    <location>
        <position position="115"/>
    </location>
    <ligand>
        <name>Zn(2+)</name>
        <dbReference type="ChEBI" id="CHEBI:29105"/>
        <note>catalytic</note>
    </ligand>
</feature>
<evidence type="ECO:0000256" key="6">
    <source>
        <dbReference type="ARBA" id="ARBA00022833"/>
    </source>
</evidence>
<dbReference type="InterPro" id="IPR002036">
    <property type="entry name" value="YbeY"/>
</dbReference>
<evidence type="ECO:0000256" key="5">
    <source>
        <dbReference type="ARBA" id="ARBA00022801"/>
    </source>
</evidence>
<keyword evidence="2 7" id="KW-0540">Nuclease</keyword>
<evidence type="ECO:0000256" key="4">
    <source>
        <dbReference type="ARBA" id="ARBA00022759"/>
    </source>
</evidence>
<comment type="similarity">
    <text evidence="1 7">Belongs to the endoribonuclease YbeY family.</text>
</comment>
<dbReference type="SUPFAM" id="SSF55486">
    <property type="entry name" value="Metalloproteases ('zincins'), catalytic domain"/>
    <property type="match status" value="1"/>
</dbReference>
<dbReference type="OrthoDB" id="9807740at2"/>
<dbReference type="InterPro" id="IPR020549">
    <property type="entry name" value="YbeY_CS"/>
</dbReference>
<comment type="caution">
    <text evidence="8">The sequence shown here is derived from an EMBL/GenBank/DDBJ whole genome shotgun (WGS) entry which is preliminary data.</text>
</comment>
<dbReference type="NCBIfam" id="TIGR00043">
    <property type="entry name" value="rRNA maturation RNase YbeY"/>
    <property type="match status" value="1"/>
</dbReference>
<feature type="binding site" evidence="7">
    <location>
        <position position="111"/>
    </location>
    <ligand>
        <name>Zn(2+)</name>
        <dbReference type="ChEBI" id="CHEBI:29105"/>
        <note>catalytic</note>
    </ligand>
</feature>
<evidence type="ECO:0000256" key="3">
    <source>
        <dbReference type="ARBA" id="ARBA00022723"/>
    </source>
</evidence>
<keyword evidence="5 7" id="KW-0378">Hydrolase</keyword>
<dbReference type="GO" id="GO:0005737">
    <property type="term" value="C:cytoplasm"/>
    <property type="evidence" value="ECO:0007669"/>
    <property type="project" value="UniProtKB-SubCell"/>
</dbReference>
<evidence type="ECO:0000256" key="1">
    <source>
        <dbReference type="ARBA" id="ARBA00010875"/>
    </source>
</evidence>
<dbReference type="PANTHER" id="PTHR46986">
    <property type="entry name" value="ENDORIBONUCLEASE YBEY, CHLOROPLASTIC"/>
    <property type="match status" value="1"/>
</dbReference>
<dbReference type="EC" id="3.1.-.-" evidence="7"/>
<dbReference type="Gene3D" id="3.40.390.30">
    <property type="entry name" value="Metalloproteases ('zincins'), catalytic domain"/>
    <property type="match status" value="1"/>
</dbReference>
<dbReference type="GO" id="GO:0004222">
    <property type="term" value="F:metalloendopeptidase activity"/>
    <property type="evidence" value="ECO:0007669"/>
    <property type="project" value="InterPro"/>
</dbReference>
<keyword evidence="7" id="KW-0690">Ribosome biogenesis</keyword>
<dbReference type="GO" id="GO:0006364">
    <property type="term" value="P:rRNA processing"/>
    <property type="evidence" value="ECO:0007669"/>
    <property type="project" value="UniProtKB-UniRule"/>
</dbReference>
<evidence type="ECO:0000256" key="2">
    <source>
        <dbReference type="ARBA" id="ARBA00022722"/>
    </source>
</evidence>
<reference evidence="8 9" key="1">
    <citation type="submission" date="2018-02" db="EMBL/GenBank/DDBJ databases">
        <title>Comparative genomes isolates from brazilian mangrove.</title>
        <authorList>
            <person name="Araujo J.E."/>
            <person name="Taketani R.G."/>
            <person name="Silva M.C.P."/>
            <person name="Loureco M.V."/>
            <person name="Andreote F.D."/>
        </authorList>
    </citation>
    <scope>NUCLEOTIDE SEQUENCE [LARGE SCALE GENOMIC DNA]</scope>
    <source>
        <strain evidence="8 9">Nap-Phe MGV</strain>
    </source>
</reference>
<dbReference type="GO" id="GO:0004521">
    <property type="term" value="F:RNA endonuclease activity"/>
    <property type="evidence" value="ECO:0007669"/>
    <property type="project" value="UniProtKB-UniRule"/>
</dbReference>
<sequence>MSSPYEIDITNRQTKFPVPGELFHKAVAAVFSGEGYARGEVGIAVVDNPEIHEFNQRFLQHDYPTDVITFPMDEEDGFLSGEIMISAEYAADEAQQHAWTTEEEMTLYVVHGCLHLAGYDDHQEDDRQEMRRLEQHYLRQLGIQYDGQASASGASSEGAC</sequence>